<evidence type="ECO:0000259" key="1">
    <source>
        <dbReference type="PROSITE" id="PS51831"/>
    </source>
</evidence>
<keyword evidence="4" id="KW-1185">Reference proteome</keyword>
<comment type="caution">
    <text evidence="3">The sequence shown here is derived from an EMBL/GenBank/DDBJ whole genome shotgun (WGS) entry which is preliminary data.</text>
</comment>
<evidence type="ECO:0000313" key="4">
    <source>
        <dbReference type="Proteomes" id="UP001302059"/>
    </source>
</evidence>
<dbReference type="InterPro" id="IPR006674">
    <property type="entry name" value="HD_domain"/>
</dbReference>
<dbReference type="GO" id="GO:0016787">
    <property type="term" value="F:hydrolase activity"/>
    <property type="evidence" value="ECO:0007669"/>
    <property type="project" value="UniProtKB-KW"/>
</dbReference>
<dbReference type="EC" id="3.1.4.-" evidence="3"/>
<evidence type="ECO:0000259" key="2">
    <source>
        <dbReference type="PROSITE" id="PS51832"/>
    </source>
</evidence>
<dbReference type="RefSeq" id="WP_285524702.1">
    <property type="nucleotide sequence ID" value="NZ_JASNGB010000169.1"/>
</dbReference>
<keyword evidence="3" id="KW-0378">Hydrolase</keyword>
<dbReference type="Proteomes" id="UP001302059">
    <property type="component" value="Unassembled WGS sequence"/>
</dbReference>
<sequence>MIGRAIGWPPTAHSGRVACLAGAVARDLGLSPAQIREAYLAGLLHDSGKLLVSGRVRRKAGALGPREWRQMQRHPVYSARLSRLVPGVPVVVWHAVRHHHERLDGTGYPDRLAGDAVPLLARILAACDVYDALSSPRSYKAAWPADAVWTELAAGTGRHFDPEVVAALRRCVPEGGALQA</sequence>
<reference evidence="3 4" key="1">
    <citation type="submission" date="2023-05" db="EMBL/GenBank/DDBJ databases">
        <authorList>
            <person name="Gao F."/>
        </authorList>
    </citation>
    <scope>NUCLEOTIDE SEQUENCE [LARGE SCALE GENOMIC DNA]</scope>
    <source>
        <strain evidence="3 4">MIMF12</strain>
    </source>
</reference>
<organism evidence="3 4">
    <name type="scientific">Deinococcus rhizophilus</name>
    <dbReference type="NCBI Taxonomy" id="3049544"/>
    <lineage>
        <taxon>Bacteria</taxon>
        <taxon>Thermotogati</taxon>
        <taxon>Deinococcota</taxon>
        <taxon>Deinococci</taxon>
        <taxon>Deinococcales</taxon>
        <taxon>Deinococcaceae</taxon>
        <taxon>Deinococcus</taxon>
    </lineage>
</organism>
<feature type="domain" description="HD" evidence="1">
    <location>
        <begin position="10"/>
        <end position="133"/>
    </location>
</feature>
<gene>
    <name evidence="3" type="ORF">QOL99_13940</name>
</gene>
<accession>A0ABT7JJK6</accession>
<dbReference type="EMBL" id="JASNGB010000169">
    <property type="protein sequence ID" value="MDL2345241.1"/>
    <property type="molecule type" value="Genomic_DNA"/>
</dbReference>
<dbReference type="PROSITE" id="PS51831">
    <property type="entry name" value="HD"/>
    <property type="match status" value="1"/>
</dbReference>
<dbReference type="CDD" id="cd00077">
    <property type="entry name" value="HDc"/>
    <property type="match status" value="1"/>
</dbReference>
<dbReference type="PANTHER" id="PTHR45228:SF4">
    <property type="entry name" value="LIPOPROTEIN"/>
    <property type="match status" value="1"/>
</dbReference>
<dbReference type="InterPro" id="IPR052020">
    <property type="entry name" value="Cyclic_di-GMP/3'3'-cGAMP_PDE"/>
</dbReference>
<dbReference type="Gene3D" id="1.10.3210.10">
    <property type="entry name" value="Hypothetical protein af1432"/>
    <property type="match status" value="1"/>
</dbReference>
<dbReference type="SMART" id="SM00471">
    <property type="entry name" value="HDc"/>
    <property type="match status" value="1"/>
</dbReference>
<dbReference type="Pfam" id="PF13487">
    <property type="entry name" value="HD_5"/>
    <property type="match status" value="1"/>
</dbReference>
<dbReference type="PANTHER" id="PTHR45228">
    <property type="entry name" value="CYCLIC DI-GMP PHOSPHODIESTERASE TM_0186-RELATED"/>
    <property type="match status" value="1"/>
</dbReference>
<dbReference type="InterPro" id="IPR003607">
    <property type="entry name" value="HD/PDEase_dom"/>
</dbReference>
<dbReference type="InterPro" id="IPR037522">
    <property type="entry name" value="HD_GYP_dom"/>
</dbReference>
<name>A0ABT7JJK6_9DEIO</name>
<feature type="domain" description="HD-GYP" evidence="2">
    <location>
        <begin position="1"/>
        <end position="180"/>
    </location>
</feature>
<dbReference type="SUPFAM" id="SSF109604">
    <property type="entry name" value="HD-domain/PDEase-like"/>
    <property type="match status" value="1"/>
</dbReference>
<proteinExistence type="predicted"/>
<dbReference type="PROSITE" id="PS51832">
    <property type="entry name" value="HD_GYP"/>
    <property type="match status" value="1"/>
</dbReference>
<evidence type="ECO:0000313" key="3">
    <source>
        <dbReference type="EMBL" id="MDL2345241.1"/>
    </source>
</evidence>
<protein>
    <submittedName>
        <fullName evidence="3">HD-GYP domain-containing protein</fullName>
        <ecNumber evidence="3">3.1.4.-</ecNumber>
    </submittedName>
</protein>